<evidence type="ECO:0000313" key="2">
    <source>
        <dbReference type="EMBL" id="MBA8922972.1"/>
    </source>
</evidence>
<accession>A0ABR6B884</accession>
<comment type="caution">
    <text evidence="2">The sequence shown here is derived from an EMBL/GenBank/DDBJ whole genome shotgun (WGS) entry which is preliminary data.</text>
</comment>
<evidence type="ECO:0000259" key="1">
    <source>
        <dbReference type="Pfam" id="PF13699"/>
    </source>
</evidence>
<proteinExistence type="predicted"/>
<organism evidence="2 3">
    <name type="scientific">Kutzneria viridogrisea</name>
    <dbReference type="NCBI Taxonomy" id="47990"/>
    <lineage>
        <taxon>Bacteria</taxon>
        <taxon>Bacillati</taxon>
        <taxon>Actinomycetota</taxon>
        <taxon>Actinomycetes</taxon>
        <taxon>Pseudonocardiales</taxon>
        <taxon>Pseudonocardiaceae</taxon>
        <taxon>Kutzneria</taxon>
    </lineage>
</organism>
<dbReference type="Pfam" id="PF13699">
    <property type="entry name" value="eCIS_core"/>
    <property type="match status" value="1"/>
</dbReference>
<dbReference type="Proteomes" id="UP000517916">
    <property type="component" value="Unassembled WGS sequence"/>
</dbReference>
<protein>
    <recommendedName>
        <fullName evidence="1">eCIS core domain-containing protein</fullName>
    </recommendedName>
</protein>
<dbReference type="InterPro" id="IPR025295">
    <property type="entry name" value="eCIS_core_dom"/>
</dbReference>
<dbReference type="RefSeq" id="WP_025359383.1">
    <property type="nucleotide sequence ID" value="NZ_BAAABQ010000010.1"/>
</dbReference>
<name>A0ABR6B884_9PSEU</name>
<evidence type="ECO:0000313" key="3">
    <source>
        <dbReference type="Proteomes" id="UP000517916"/>
    </source>
</evidence>
<feature type="domain" description="eCIS core" evidence="1">
    <location>
        <begin position="43"/>
        <end position="120"/>
    </location>
</feature>
<dbReference type="EMBL" id="JACJID010000001">
    <property type="protein sequence ID" value="MBA8922972.1"/>
    <property type="molecule type" value="Genomic_DNA"/>
</dbReference>
<gene>
    <name evidence="2" type="ORF">BC739_000169</name>
</gene>
<sequence>MRQYRQRPVQRCGIGSTCECDPRTKAAAVQHDIQRCTASGGSPLPEHTRRHMEGALAADFSGVRVHTGPTAQQAASALRAHAFTSGTDIMFGAGEYRPGTLSGDRLIAHELTHVVQQRQGVHLDPIDGGRSDPHEVEAEQTAARVVDVDVNAPEHSTSSDMLRSLGIYAATKLFGGRIPAAVMIPLNCLLRIAMTMEWPSLLLYRAIQTLYDLYLLGQHTGDHDLPDAQGRRPRTNLVIDSLFGGLPDLLADCLTLFIVAEVQMAFDQTEPAGRTLRHYRDGTGTDLSYSAEDLFGDPGFRHLVAGVNQVGVPTRLTMLTDDWKTDNLHYTFGEVDHLTITILDRTDPSKARVHVLLADRYQWHPDELRVSRVFHAAMENMKMAGAREFWQRVDQVVEVDLTR</sequence>
<keyword evidence="3" id="KW-1185">Reference proteome</keyword>
<reference evidence="2 3" key="1">
    <citation type="submission" date="2020-08" db="EMBL/GenBank/DDBJ databases">
        <title>Genomic Encyclopedia of Archaeal and Bacterial Type Strains, Phase II (KMG-II): from individual species to whole genera.</title>
        <authorList>
            <person name="Goeker M."/>
        </authorList>
    </citation>
    <scope>NUCLEOTIDE SEQUENCE [LARGE SCALE GENOMIC DNA]</scope>
    <source>
        <strain evidence="2 3">DSM 43850</strain>
    </source>
</reference>